<evidence type="ECO:0000259" key="6">
    <source>
        <dbReference type="Pfam" id="PF06925"/>
    </source>
</evidence>
<keyword evidence="4" id="KW-0808">Transferase</keyword>
<evidence type="ECO:0000256" key="3">
    <source>
        <dbReference type="ARBA" id="ARBA00022676"/>
    </source>
</evidence>
<evidence type="ECO:0000256" key="4">
    <source>
        <dbReference type="ARBA" id="ARBA00022679"/>
    </source>
</evidence>
<comment type="similarity">
    <text evidence="2">Belongs to the glycosyltransferase 28 family.</text>
</comment>
<dbReference type="PANTHER" id="PTHR43025">
    <property type="entry name" value="MONOGALACTOSYLDIACYLGLYCEROL SYNTHASE"/>
    <property type="match status" value="1"/>
</dbReference>
<evidence type="ECO:0000313" key="7">
    <source>
        <dbReference type="EMBL" id="MBU5490143.1"/>
    </source>
</evidence>
<comment type="subcellular location">
    <subcellularLocation>
        <location evidence="1">Membrane</location>
    </subcellularLocation>
</comment>
<dbReference type="InterPro" id="IPR050519">
    <property type="entry name" value="Glycosyltransf_28_UgtP"/>
</dbReference>
<dbReference type="EMBL" id="JAHLQI010000002">
    <property type="protein sequence ID" value="MBU5490143.1"/>
    <property type="molecule type" value="Genomic_DNA"/>
</dbReference>
<gene>
    <name evidence="7" type="ORF">KQI75_05835</name>
</gene>
<reference evidence="7 8" key="1">
    <citation type="submission" date="2021-06" db="EMBL/GenBank/DDBJ databases">
        <authorList>
            <person name="Sun Q."/>
            <person name="Li D."/>
        </authorList>
    </citation>
    <scope>NUCLEOTIDE SEQUENCE [LARGE SCALE GENOMIC DNA]</scope>
    <source>
        <strain evidence="7 8">MSJd-7</strain>
    </source>
</reference>
<protein>
    <submittedName>
        <fullName evidence="7">Galactosyldiacylglycerol synthase</fullName>
    </submittedName>
</protein>
<feature type="domain" description="Diacylglycerol glucosyltransferase N-terminal" evidence="6">
    <location>
        <begin position="14"/>
        <end position="181"/>
    </location>
</feature>
<evidence type="ECO:0000259" key="5">
    <source>
        <dbReference type="Pfam" id="PF04101"/>
    </source>
</evidence>
<comment type="caution">
    <text evidence="7">The sequence shown here is derived from an EMBL/GenBank/DDBJ whole genome shotgun (WGS) entry which is preliminary data.</text>
</comment>
<accession>A0ABS6ER19</accession>
<feature type="domain" description="Glycosyl transferase family 28 C-terminal" evidence="5">
    <location>
        <begin position="207"/>
        <end position="364"/>
    </location>
</feature>
<dbReference type="Pfam" id="PF06925">
    <property type="entry name" value="MGDG_synth"/>
    <property type="match status" value="1"/>
</dbReference>
<dbReference type="Pfam" id="PF04101">
    <property type="entry name" value="Glyco_tran_28_C"/>
    <property type="match status" value="1"/>
</dbReference>
<evidence type="ECO:0000256" key="1">
    <source>
        <dbReference type="ARBA" id="ARBA00004370"/>
    </source>
</evidence>
<dbReference type="Proteomes" id="UP000783588">
    <property type="component" value="Unassembled WGS sequence"/>
</dbReference>
<name>A0ABS6ER19_9FIRM</name>
<dbReference type="PANTHER" id="PTHR43025:SF3">
    <property type="entry name" value="MONOGALACTOSYLDIACYLGLYCEROL SYNTHASE 1, CHLOROPLASTIC"/>
    <property type="match status" value="1"/>
</dbReference>
<proteinExistence type="inferred from homology"/>
<evidence type="ECO:0000313" key="8">
    <source>
        <dbReference type="Proteomes" id="UP000783588"/>
    </source>
</evidence>
<dbReference type="InterPro" id="IPR009695">
    <property type="entry name" value="Diacylglyc_glucosyltr_N"/>
</dbReference>
<evidence type="ECO:0000256" key="2">
    <source>
        <dbReference type="ARBA" id="ARBA00006962"/>
    </source>
</evidence>
<keyword evidence="8" id="KW-1185">Reference proteome</keyword>
<dbReference type="RefSeq" id="WP_216469785.1">
    <property type="nucleotide sequence ID" value="NZ_JAHLQI010000002.1"/>
</dbReference>
<keyword evidence="3" id="KW-0328">Glycosyltransferase</keyword>
<organism evidence="7 8">
    <name type="scientific">Butyricicoccus intestinisimiae</name>
    <dbReference type="NCBI Taxonomy" id="2841509"/>
    <lineage>
        <taxon>Bacteria</taxon>
        <taxon>Bacillati</taxon>
        <taxon>Bacillota</taxon>
        <taxon>Clostridia</taxon>
        <taxon>Eubacteriales</taxon>
        <taxon>Butyricicoccaceae</taxon>
        <taxon>Butyricicoccus</taxon>
    </lineage>
</organism>
<dbReference type="InterPro" id="IPR007235">
    <property type="entry name" value="Glyco_trans_28_C"/>
</dbReference>
<sequence>MKILLLSVTAGYGHYATAKALADLFEQKGAEVEIVDVYEYISKMIQQALAKGYLLSSKYTPELYRLFYDKTSQTKEKLNKMNIVKLVNTLGAFRFESFVENFEPDAIVCTHVLAAHLVSQMKQRGMVTAPSIGIATDYCIHPYWEDVLYMDGLVIASELITQSAVKRGIPEQRLLPFGIPVHPKFNQHIQKTEARRQLGLDAERPVLLVMSGSMGYGDCAETVQHITNAGVDFQILAVCGNNKKAYQHLQNFLDDYTGVCSIRVMGFVDNVDVLMSAADCIITKPGGLTVTEAIAKGLPMILANPIPGQEERNVEFLLNNGMAMLVTKTFPLDEVLYYLLNNPVRVQTMQDTIRALGHPDASERLVEYVMDLVRKRQRAVFSLSRVKNGTIDET</sequence>